<dbReference type="GeneID" id="103633351"/>
<proteinExistence type="evidence at transcript level"/>
<name>C4J8K3_MAIZE</name>
<dbReference type="OrthoDB" id="1905265at2759"/>
<organism evidence="1">
    <name type="scientific">Zea mays</name>
    <name type="common">Maize</name>
    <dbReference type="NCBI Taxonomy" id="4577"/>
    <lineage>
        <taxon>Eukaryota</taxon>
        <taxon>Viridiplantae</taxon>
        <taxon>Streptophyta</taxon>
        <taxon>Embryophyta</taxon>
        <taxon>Tracheophyta</taxon>
        <taxon>Spermatophyta</taxon>
        <taxon>Magnoliopsida</taxon>
        <taxon>Liliopsida</taxon>
        <taxon>Poales</taxon>
        <taxon>Poaceae</taxon>
        <taxon>PACMAD clade</taxon>
        <taxon>Panicoideae</taxon>
        <taxon>Andropogonodae</taxon>
        <taxon>Andropogoneae</taxon>
        <taxon>Tripsacinae</taxon>
        <taxon>Zea</taxon>
    </lineage>
</organism>
<evidence type="ECO:0000313" key="1">
    <source>
        <dbReference type="EMBL" id="ACR37503.1"/>
    </source>
</evidence>
<dbReference type="RefSeq" id="NP_001334151.1">
    <property type="nucleotide sequence ID" value="NM_001347222.1"/>
</dbReference>
<reference evidence="1" key="2">
    <citation type="submission" date="2012-06" db="EMBL/GenBank/DDBJ databases">
        <authorList>
            <person name="Yu Y."/>
            <person name="Currie J."/>
            <person name="Lomeli R."/>
            <person name="Angelova A."/>
            <person name="Collura K."/>
            <person name="Wissotski M."/>
            <person name="Campos D."/>
            <person name="Kudrna D."/>
            <person name="Golser W."/>
            <person name="Ashely E."/>
            <person name="Descour A."/>
            <person name="Fernandes J."/>
            <person name="Soderlund C."/>
            <person name="Walbot V."/>
        </authorList>
    </citation>
    <scope>NUCLEOTIDE SEQUENCE</scope>
    <source>
        <strain evidence="1">B73</strain>
    </source>
</reference>
<dbReference type="EMBL" id="BT087150">
    <property type="protein sequence ID" value="ACR37503.1"/>
    <property type="molecule type" value="mRNA"/>
</dbReference>
<reference evidence="1" key="1">
    <citation type="journal article" date="2009" name="PLoS Genet.">
        <title>Sequencing, mapping, and analysis of 27,455 maize full-length cDNAs.</title>
        <authorList>
            <person name="Soderlund C."/>
            <person name="Descour A."/>
            <person name="Kudrna D."/>
            <person name="Bomhoff M."/>
            <person name="Boyd L."/>
            <person name="Currie J."/>
            <person name="Angelova A."/>
            <person name="Collura K."/>
            <person name="Wissotski M."/>
            <person name="Ashley E."/>
            <person name="Morrow D."/>
            <person name="Fernandes J."/>
            <person name="Walbot V."/>
            <person name="Yu Y."/>
        </authorList>
    </citation>
    <scope>NUCLEOTIDE SEQUENCE</scope>
    <source>
        <strain evidence="1">B73</strain>
    </source>
</reference>
<sequence>MGGCTRHGLIGSCGRSCRTLCQPWLRPCRIFRVKPWRCCGRQCGVWLMLRRRGMSCRACSGSWSVART</sequence>
<protein>
    <submittedName>
        <fullName evidence="1">Uncharacterized protein</fullName>
    </submittedName>
</protein>
<dbReference type="AlphaFoldDB" id="C4J8K3"/>
<dbReference type="KEGG" id="zma:103633351"/>
<accession>C4J8K3</accession>